<gene>
    <name evidence="2" type="ORF">DNTS_005346</name>
</gene>
<organism evidence="2 3">
    <name type="scientific">Danionella cerebrum</name>
    <dbReference type="NCBI Taxonomy" id="2873325"/>
    <lineage>
        <taxon>Eukaryota</taxon>
        <taxon>Metazoa</taxon>
        <taxon>Chordata</taxon>
        <taxon>Craniata</taxon>
        <taxon>Vertebrata</taxon>
        <taxon>Euteleostomi</taxon>
        <taxon>Actinopterygii</taxon>
        <taxon>Neopterygii</taxon>
        <taxon>Teleostei</taxon>
        <taxon>Ostariophysi</taxon>
        <taxon>Cypriniformes</taxon>
        <taxon>Danionidae</taxon>
        <taxon>Danioninae</taxon>
        <taxon>Danionella</taxon>
    </lineage>
</organism>
<dbReference type="CDD" id="cd12547">
    <property type="entry name" value="RRM1_2_PAR10"/>
    <property type="match status" value="1"/>
</dbReference>
<dbReference type="InterPro" id="IPR012677">
    <property type="entry name" value="Nucleotide-bd_a/b_plait_sf"/>
</dbReference>
<proteinExistence type="predicted"/>
<comment type="caution">
    <text evidence="2">The sequence shown here is derived from an EMBL/GenBank/DDBJ whole genome shotgun (WGS) entry which is preliminary data.</text>
</comment>
<feature type="region of interest" description="Disordered" evidence="1">
    <location>
        <begin position="133"/>
        <end position="157"/>
    </location>
</feature>
<evidence type="ECO:0000256" key="1">
    <source>
        <dbReference type="SAM" id="MobiDB-lite"/>
    </source>
</evidence>
<dbReference type="EMBL" id="SRMA01027316">
    <property type="protein sequence ID" value="TRY55576.1"/>
    <property type="molecule type" value="Genomic_DNA"/>
</dbReference>
<reference evidence="2 3" key="1">
    <citation type="journal article" date="2019" name="Sci. Data">
        <title>Hybrid genome assembly and annotation of Danionella translucida.</title>
        <authorList>
            <person name="Kadobianskyi M."/>
            <person name="Schulze L."/>
            <person name="Schuelke M."/>
            <person name="Judkewitz B."/>
        </authorList>
    </citation>
    <scope>NUCLEOTIDE SEQUENCE [LARGE SCALE GENOMIC DNA]</scope>
    <source>
        <strain evidence="2 3">Bolton</strain>
    </source>
</reference>
<evidence type="ECO:0000313" key="2">
    <source>
        <dbReference type="EMBL" id="TRY55576.1"/>
    </source>
</evidence>
<dbReference type="Proteomes" id="UP000316079">
    <property type="component" value="Unassembled WGS sequence"/>
</dbReference>
<feature type="non-terminal residue" evidence="2">
    <location>
        <position position="294"/>
    </location>
</feature>
<dbReference type="Gene3D" id="3.30.70.330">
    <property type="match status" value="1"/>
</dbReference>
<dbReference type="AlphaFoldDB" id="A0A553MQW2"/>
<evidence type="ECO:0008006" key="4">
    <source>
        <dbReference type="Google" id="ProtNLM"/>
    </source>
</evidence>
<accession>A0A553MQW2</accession>
<name>A0A553MQW2_9TELE</name>
<keyword evidence="3" id="KW-1185">Reference proteome</keyword>
<evidence type="ECO:0000313" key="3">
    <source>
        <dbReference type="Proteomes" id="UP000316079"/>
    </source>
</evidence>
<protein>
    <recommendedName>
        <fullName evidence="4">RRM domain-containing protein</fullName>
    </recommendedName>
</protein>
<dbReference type="OrthoDB" id="2942533at2759"/>
<dbReference type="InterPro" id="IPR034464">
    <property type="entry name" value="PAR10_RRM1_2"/>
</dbReference>
<dbReference type="Pfam" id="PF23085">
    <property type="entry name" value="RRM_PARP14_3"/>
    <property type="match status" value="1"/>
</dbReference>
<sequence>MKSQPRHAHISTEAGEWDEELLACFASSALLQSAVGWDDGGVELLSWRPQVDPFCQAFKEYPLFQKLHLKGLGPKNYLRRRCYAVAINAGLQHLYTGLFFPVILCREWDSWDFWKLLTPVRAVLLYQHLTGPAEEGGHRTGHPDYSSQKQVRGPEAHPGSCQLKRHHSLPGCGCRALLLSRFMADCQECTLEVLDVPEDIDEDILNLYFENQRRSGGGSLVSLEKRGSQAFVVFADPERINTDTQTLTASHLIPLLFCVCAPSAMLSSPAGLLCATVFPAKHVLTLAEQKPPLA</sequence>